<sequence>MVVEVGDPGGVSEICIEELQVVSQVSLSRDPPSKPIVTVSDTPAGCLVVSFDKKTRRAILKDIPSSLFQKPVIVHFVLNVPQPCNPVSQVISQRGKASAVPRTQ</sequence>
<accession>A0A8T2IEY2</accession>
<dbReference type="AlphaFoldDB" id="A0A8T2IEY2"/>
<proteinExistence type="predicted"/>
<evidence type="ECO:0000313" key="1">
    <source>
        <dbReference type="EMBL" id="KAG8431179.1"/>
    </source>
</evidence>
<comment type="caution">
    <text evidence="1">The sequence shown here is derived from an EMBL/GenBank/DDBJ whole genome shotgun (WGS) entry which is preliminary data.</text>
</comment>
<organism evidence="1 2">
    <name type="scientific">Hymenochirus boettgeri</name>
    <name type="common">Congo dwarf clawed frog</name>
    <dbReference type="NCBI Taxonomy" id="247094"/>
    <lineage>
        <taxon>Eukaryota</taxon>
        <taxon>Metazoa</taxon>
        <taxon>Chordata</taxon>
        <taxon>Craniata</taxon>
        <taxon>Vertebrata</taxon>
        <taxon>Euteleostomi</taxon>
        <taxon>Amphibia</taxon>
        <taxon>Batrachia</taxon>
        <taxon>Anura</taxon>
        <taxon>Pipoidea</taxon>
        <taxon>Pipidae</taxon>
        <taxon>Pipinae</taxon>
        <taxon>Hymenochirus</taxon>
    </lineage>
</organism>
<dbReference type="Proteomes" id="UP000812440">
    <property type="component" value="Unassembled WGS sequence"/>
</dbReference>
<dbReference type="EMBL" id="JAACNH010000320">
    <property type="protein sequence ID" value="KAG8431179.1"/>
    <property type="molecule type" value="Genomic_DNA"/>
</dbReference>
<keyword evidence="2" id="KW-1185">Reference proteome</keyword>
<gene>
    <name evidence="1" type="ORF">GDO86_019306</name>
</gene>
<evidence type="ECO:0000313" key="2">
    <source>
        <dbReference type="Proteomes" id="UP000812440"/>
    </source>
</evidence>
<name>A0A8T2IEY2_9PIPI</name>
<protein>
    <submittedName>
        <fullName evidence="1">Uncharacterized protein</fullName>
    </submittedName>
</protein>
<reference evidence="1" key="1">
    <citation type="thesis" date="2020" institute="ProQuest LLC" country="789 East Eisenhower Parkway, Ann Arbor, MI, USA">
        <title>Comparative Genomics and Chromosome Evolution.</title>
        <authorList>
            <person name="Mudd A.B."/>
        </authorList>
    </citation>
    <scope>NUCLEOTIDE SEQUENCE</scope>
    <source>
        <strain evidence="1">Female2</strain>
        <tissue evidence="1">Blood</tissue>
    </source>
</reference>
<dbReference type="OrthoDB" id="10682487at2759"/>